<gene>
    <name evidence="1" type="ORF">BP00DRAFT_41743</name>
</gene>
<proteinExistence type="predicted"/>
<protein>
    <submittedName>
        <fullName evidence="1">Uncharacterized protein</fullName>
    </submittedName>
</protein>
<dbReference type="EMBL" id="KZ825474">
    <property type="protein sequence ID" value="PYI34678.1"/>
    <property type="molecule type" value="Genomic_DNA"/>
</dbReference>
<sequence length="123" mass="13598">MANLTNWLLAGNPGIAALAARVTAMVITGKKRNDSKAQSFPGSHRKHQCLGSRYGWKWEWSVFQGSLALKTLHGKGDLRLLMTSNENEKQCMKFSTVSCIKSIPGYSFPAHSSLHVRFCGTRS</sequence>
<dbReference type="Proteomes" id="UP000248817">
    <property type="component" value="Unassembled WGS sequence"/>
</dbReference>
<evidence type="ECO:0000313" key="2">
    <source>
        <dbReference type="Proteomes" id="UP000248817"/>
    </source>
</evidence>
<dbReference type="AlphaFoldDB" id="A0A2V5ID20"/>
<reference evidence="1 2" key="1">
    <citation type="submission" date="2018-02" db="EMBL/GenBank/DDBJ databases">
        <title>The genomes of Aspergillus section Nigri reveals drivers in fungal speciation.</title>
        <authorList>
            <consortium name="DOE Joint Genome Institute"/>
            <person name="Vesth T.C."/>
            <person name="Nybo J."/>
            <person name="Theobald S."/>
            <person name="Brandl J."/>
            <person name="Frisvad J.C."/>
            <person name="Nielsen K.F."/>
            <person name="Lyhne E.K."/>
            <person name="Kogle M.E."/>
            <person name="Kuo A."/>
            <person name="Riley R."/>
            <person name="Clum A."/>
            <person name="Nolan M."/>
            <person name="Lipzen A."/>
            <person name="Salamov A."/>
            <person name="Henrissat B."/>
            <person name="Wiebenga A."/>
            <person name="De vries R.P."/>
            <person name="Grigoriev I.V."/>
            <person name="Mortensen U.H."/>
            <person name="Andersen M.R."/>
            <person name="Baker S.E."/>
        </authorList>
    </citation>
    <scope>NUCLEOTIDE SEQUENCE [LARGE SCALE GENOMIC DNA]</scope>
    <source>
        <strain evidence="1 2">CBS 114.80</strain>
    </source>
</reference>
<accession>A0A2V5ID20</accession>
<name>A0A2V5ID20_9EURO</name>
<keyword evidence="2" id="KW-1185">Reference proteome</keyword>
<organism evidence="1 2">
    <name type="scientific">Aspergillus indologenus CBS 114.80</name>
    <dbReference type="NCBI Taxonomy" id="1450541"/>
    <lineage>
        <taxon>Eukaryota</taxon>
        <taxon>Fungi</taxon>
        <taxon>Dikarya</taxon>
        <taxon>Ascomycota</taxon>
        <taxon>Pezizomycotina</taxon>
        <taxon>Eurotiomycetes</taxon>
        <taxon>Eurotiomycetidae</taxon>
        <taxon>Eurotiales</taxon>
        <taxon>Aspergillaceae</taxon>
        <taxon>Aspergillus</taxon>
        <taxon>Aspergillus subgen. Circumdati</taxon>
    </lineage>
</organism>
<evidence type="ECO:0000313" key="1">
    <source>
        <dbReference type="EMBL" id="PYI34678.1"/>
    </source>
</evidence>